<gene>
    <name evidence="1" type="ORF">A2975_00435</name>
</gene>
<name>A0A1F8BXI8_9BACT</name>
<dbReference type="AlphaFoldDB" id="A0A1F8BXI8"/>
<sequence>MKQETEMSLLNEREAFIKAAYAEKKGRDIFSQNHYTCYVNINLPVPNLPFLTASLFDELAANSAAACTWTRRWDKSIISIAPNNEPGCVFLPDHDPICKSFVPVQTTRPIDTAGILKEMPEGELAFIGINDQPMTTDAFLIVYFHMINELIWILALEEQADDKVGVESYTKALEKVMEKGFAVGLLSEQEIIRAKKQNPNMSVRIYGSNINKFVPQIMGAVIRT</sequence>
<evidence type="ECO:0000313" key="2">
    <source>
        <dbReference type="Proteomes" id="UP000178429"/>
    </source>
</evidence>
<dbReference type="Proteomes" id="UP000178429">
    <property type="component" value="Unassembled WGS sequence"/>
</dbReference>
<comment type="caution">
    <text evidence="1">The sequence shown here is derived from an EMBL/GenBank/DDBJ whole genome shotgun (WGS) entry which is preliminary data.</text>
</comment>
<dbReference type="EMBL" id="MGHL01000017">
    <property type="protein sequence ID" value="OGM68824.1"/>
    <property type="molecule type" value="Genomic_DNA"/>
</dbReference>
<evidence type="ECO:0000313" key="1">
    <source>
        <dbReference type="EMBL" id="OGM68824.1"/>
    </source>
</evidence>
<accession>A0A1F8BXI8</accession>
<reference evidence="1 2" key="1">
    <citation type="journal article" date="2016" name="Nat. Commun.">
        <title>Thousands of microbial genomes shed light on interconnected biogeochemical processes in an aquifer system.</title>
        <authorList>
            <person name="Anantharaman K."/>
            <person name="Brown C.T."/>
            <person name="Hug L.A."/>
            <person name="Sharon I."/>
            <person name="Castelle C.J."/>
            <person name="Probst A.J."/>
            <person name="Thomas B.C."/>
            <person name="Singh A."/>
            <person name="Wilkins M.J."/>
            <person name="Karaoz U."/>
            <person name="Brodie E.L."/>
            <person name="Williams K.H."/>
            <person name="Hubbard S.S."/>
            <person name="Banfield J.F."/>
        </authorList>
    </citation>
    <scope>NUCLEOTIDE SEQUENCE [LARGE SCALE GENOMIC DNA]</scope>
</reference>
<proteinExistence type="predicted"/>
<dbReference type="STRING" id="1802525.A2975_00435"/>
<protein>
    <submittedName>
        <fullName evidence="1">Uncharacterized protein</fullName>
    </submittedName>
</protein>
<organism evidence="1 2">
    <name type="scientific">Candidatus Woesebacteria bacterium RIFCSPLOWO2_01_FULL_44_14</name>
    <dbReference type="NCBI Taxonomy" id="1802525"/>
    <lineage>
        <taxon>Bacteria</taxon>
        <taxon>Candidatus Woeseibacteriota</taxon>
    </lineage>
</organism>